<organism evidence="1 2">
    <name type="scientific">Citrus sinensis</name>
    <name type="common">Sweet orange</name>
    <name type="synonym">Citrus aurantium var. sinensis</name>
    <dbReference type="NCBI Taxonomy" id="2711"/>
    <lineage>
        <taxon>Eukaryota</taxon>
        <taxon>Viridiplantae</taxon>
        <taxon>Streptophyta</taxon>
        <taxon>Embryophyta</taxon>
        <taxon>Tracheophyta</taxon>
        <taxon>Spermatophyta</taxon>
        <taxon>Magnoliopsida</taxon>
        <taxon>eudicotyledons</taxon>
        <taxon>Gunneridae</taxon>
        <taxon>Pentapetalae</taxon>
        <taxon>rosids</taxon>
        <taxon>malvids</taxon>
        <taxon>Sapindales</taxon>
        <taxon>Rutaceae</taxon>
        <taxon>Aurantioideae</taxon>
        <taxon>Citrus</taxon>
    </lineage>
</organism>
<keyword evidence="2" id="KW-1185">Reference proteome</keyword>
<proteinExistence type="predicted"/>
<keyword evidence="1" id="KW-0548">Nucleotidyltransferase</keyword>
<keyword evidence="1" id="KW-0808">Transferase</keyword>
<keyword evidence="1" id="KW-0695">RNA-directed DNA polymerase</keyword>
<comment type="caution">
    <text evidence="1">The sequence shown here is derived from an EMBL/GenBank/DDBJ whole genome shotgun (WGS) entry which is preliminary data.</text>
</comment>
<reference evidence="2" key="1">
    <citation type="journal article" date="2023" name="Hortic. Res.">
        <title>A chromosome-level phased genome enabling allele-level studies in sweet orange: a case study on citrus Huanglongbing tolerance.</title>
        <authorList>
            <person name="Wu B."/>
            <person name="Yu Q."/>
            <person name="Deng Z."/>
            <person name="Duan Y."/>
            <person name="Luo F."/>
            <person name="Gmitter F. Jr."/>
        </authorList>
    </citation>
    <scope>NUCLEOTIDE SEQUENCE [LARGE SCALE GENOMIC DNA]</scope>
    <source>
        <strain evidence="2">cv. Valencia</strain>
    </source>
</reference>
<accession>A0ACB8N3I6</accession>
<protein>
    <submittedName>
        <fullName evidence="1">Reverse transcriptase/RNA-dependent DNA polymerase</fullName>
    </submittedName>
</protein>
<sequence length="975" mass="111809">MSNMGKSLGFDNCFSVGRNGMGGGLALLWNYESDISIVSYSNHHIDAVASELGRFRGYPFMWSNKRYGPHLIEERLDRFLGSKGWEQSSYELSVSNLNSWCSDHSPVMLEMQERTRLTWHKKKSRPRFHYEDMWSPYETCKSIVQQEWMNCRNWRDGDPVNAFRKAANNSMAQLLVWSKKEFNGRKEKLNQLKSKLSSMKGQFKQFEEVNELRSTEEQIERLLLDEEVYWKQRSRTDWLKECDKNTKFFHLKASSKKRKNRIWGIKSSQDEWIEDSEKIEKIFCEYFEDLFATSSPSEMHIEAALAGVKPKVDSEMNNHLNMPFTAEECITTASFSVVINGIATGTIHPQRGLRQGCPLSPYLFLMYAEAFSSLLEHVERQKLLHRIQFGKGVKISHLLFADDSLIFTRATREDCKHLKALFECYGKAFGQIFNFEKSSMSFSGSTKNEQISAIKDIFQLQVVSRHEKYLGLPSMIGRMTKSFFKETKLKVLDKICSWQHKQFSSGGKKVLIKVVAQATPSYAMSVFKIPIGICEDIQKAVAKFWWGTDRQKKGIHWAKWERMSYAKVRGGLGFRDLSSFNQALVAKQGWRIMQSPNSLVAKVLKARYFKHEGFMNARLGSKPSFIWRSVLWGRQVIQQGSRWRIGNGENVKMYKSNWIPKPSTFRPISAPTMAPDTTVAELIDSEQHWKEKLICQYSVKSGYQVAMQMKFPDKPSCSTRSQWNVIWKLSIPEKIKIFLWRAAHDLLPTVGNLWKRRILQESTCQICCCKMESTSHALIECKMAKKIWTASQITVDPQREHNQDIIGLLQVLPQLNANIEGTLVAALLWAIWNARNKWLFEGKKENPTRAMARAESVIESFRKVKQPETNYGASQRAGEQKQWCPPPRDWLKINVDAVVDAEKQVTGLGVVIRDSDGKCKAAAVKTSKFFGSVVMAEAAAMEWGLQVASSIGVANGVVESDSFTRSQAICLKFFG</sequence>
<dbReference type="EMBL" id="CM039171">
    <property type="protein sequence ID" value="KAH9792154.1"/>
    <property type="molecule type" value="Genomic_DNA"/>
</dbReference>
<evidence type="ECO:0000313" key="2">
    <source>
        <dbReference type="Proteomes" id="UP000829398"/>
    </source>
</evidence>
<dbReference type="Proteomes" id="UP000829398">
    <property type="component" value="Chromosome 2"/>
</dbReference>
<name>A0ACB8N3I6_CITSI</name>
<evidence type="ECO:0000313" key="1">
    <source>
        <dbReference type="EMBL" id="KAH9792154.1"/>
    </source>
</evidence>
<gene>
    <name evidence="1" type="ORF">KPL71_004006</name>
</gene>